<name>A0ABY6NK33_RALSL</name>
<keyword evidence="1" id="KW-0614">Plasmid</keyword>
<accession>A0ABY6NK33</accession>
<proteinExistence type="predicted"/>
<sequence>MVKRKPKGVMVARRALFWGDLWTRARAVERGDVQRVTESECWLRASLHALGGLMGVW</sequence>
<organism evidence="1">
    <name type="scientific">Ralstonia solanacearum</name>
    <name type="common">Pseudomonas solanacearum</name>
    <dbReference type="NCBI Taxonomy" id="305"/>
    <lineage>
        <taxon>Bacteria</taxon>
        <taxon>Pseudomonadati</taxon>
        <taxon>Pseudomonadota</taxon>
        <taxon>Betaproteobacteria</taxon>
        <taxon>Burkholderiales</taxon>
        <taxon>Burkholderiaceae</taxon>
        <taxon>Ralstonia</taxon>
        <taxon>Ralstonia solanacearum species complex</taxon>
    </lineage>
</organism>
<geneLocation type="plasmid" evidence="1">
    <name>p1</name>
</geneLocation>
<reference evidence="1" key="1">
    <citation type="submission" date="2021-10" db="EMBL/GenBank/DDBJ databases">
        <title>Complete genome sequences of five Ralstonia solancearum strains isolated from sunflower.</title>
        <authorList>
            <person name="She X."/>
            <person name="He Z."/>
        </authorList>
    </citation>
    <scope>NUCLEOTIDE SEQUENCE</scope>
    <source>
        <strain evidence="1">RS638</strain>
    </source>
</reference>
<gene>
    <name evidence="1" type="ORF">LH706_25910</name>
</gene>
<protein>
    <submittedName>
        <fullName evidence="1">Uncharacterized protein</fullName>
    </submittedName>
</protein>
<dbReference type="EMBL" id="CP085044">
    <property type="protein sequence ID" value="UZF17386.1"/>
    <property type="molecule type" value="Genomic_DNA"/>
</dbReference>
<evidence type="ECO:0000313" key="1">
    <source>
        <dbReference type="EMBL" id="UZF17386.1"/>
    </source>
</evidence>